<evidence type="ECO:0000313" key="1">
    <source>
        <dbReference type="EMBL" id="WZN45652.1"/>
    </source>
</evidence>
<gene>
    <name evidence="1" type="ORF">WJU22_22385</name>
</gene>
<evidence type="ECO:0008006" key="3">
    <source>
        <dbReference type="Google" id="ProtNLM"/>
    </source>
</evidence>
<dbReference type="InterPro" id="IPR027417">
    <property type="entry name" value="P-loop_NTPase"/>
</dbReference>
<proteinExistence type="predicted"/>
<dbReference type="EMBL" id="CP150096">
    <property type="protein sequence ID" value="WZN45652.1"/>
    <property type="molecule type" value="Genomic_DNA"/>
</dbReference>
<organism evidence="1 2">
    <name type="scientific">Chitinophaga caseinilytica</name>
    <dbReference type="NCBI Taxonomy" id="2267521"/>
    <lineage>
        <taxon>Bacteria</taxon>
        <taxon>Pseudomonadati</taxon>
        <taxon>Bacteroidota</taxon>
        <taxon>Chitinophagia</taxon>
        <taxon>Chitinophagales</taxon>
        <taxon>Chitinophagaceae</taxon>
        <taxon>Chitinophaga</taxon>
    </lineage>
</organism>
<name>A0ABZ2Z2X1_9BACT</name>
<protein>
    <recommendedName>
        <fullName evidence="3">ATPase</fullName>
    </recommendedName>
</protein>
<dbReference type="Proteomes" id="UP001449657">
    <property type="component" value="Chromosome"/>
</dbReference>
<keyword evidence="2" id="KW-1185">Reference proteome</keyword>
<reference evidence="1 2" key="1">
    <citation type="submission" date="2024-03" db="EMBL/GenBank/DDBJ databases">
        <title>Chitinophaga caseinilytica sp. nov., a casein hydrolysing bacterium isolated from forest soil.</title>
        <authorList>
            <person name="Lee D.S."/>
            <person name="Han D.M."/>
            <person name="Baek J.H."/>
            <person name="Choi D.G."/>
            <person name="Jeon J.H."/>
            <person name="Jeon C.O."/>
        </authorList>
    </citation>
    <scope>NUCLEOTIDE SEQUENCE [LARGE SCALE GENOMIC DNA]</scope>
    <source>
        <strain evidence="1 2">KACC 19118</strain>
    </source>
</reference>
<sequence>MEPHYNYADYQRMVEEKGQALYGRRYSIHTVDQPCIQRMIAYFLQDQARAKEERIFLGKGLMLSGPVGCGKTALMQIFTAMSGGAFVPRIVSTRQVAMEYGRLGHEVIRKYSDLAFDKETHLPVVYCFDGLGAESDMQYYGQTCNVMGEILLSRGDLARPHNMLTHVITSLDAASLEKRYGKQVRSRMREMFNLVAFSANSADKRV</sequence>
<dbReference type="RefSeq" id="WP_341840403.1">
    <property type="nucleotide sequence ID" value="NZ_CP149792.1"/>
</dbReference>
<evidence type="ECO:0000313" key="2">
    <source>
        <dbReference type="Proteomes" id="UP001449657"/>
    </source>
</evidence>
<accession>A0ABZ2Z2X1</accession>
<dbReference type="Gene3D" id="3.40.50.300">
    <property type="entry name" value="P-loop containing nucleotide triphosphate hydrolases"/>
    <property type="match status" value="1"/>
</dbReference>
<dbReference type="SUPFAM" id="SSF52540">
    <property type="entry name" value="P-loop containing nucleoside triphosphate hydrolases"/>
    <property type="match status" value="1"/>
</dbReference>